<name>A0A6B0XZF4_9RHOB</name>
<reference evidence="1" key="1">
    <citation type="submission" date="2019-09" db="EMBL/GenBank/DDBJ databases">
        <title>Characterisation of the sponge microbiome using genome-centric metagenomics.</title>
        <authorList>
            <person name="Engelberts J.P."/>
            <person name="Robbins S.J."/>
            <person name="De Goeij J.M."/>
            <person name="Aranda M."/>
            <person name="Bell S.C."/>
            <person name="Webster N.S."/>
        </authorList>
    </citation>
    <scope>NUCLEOTIDE SEQUENCE</scope>
    <source>
        <strain evidence="1">SB0664_bin_43</strain>
    </source>
</reference>
<dbReference type="AlphaFoldDB" id="A0A6B0XZF4"/>
<dbReference type="InterPro" id="IPR045386">
    <property type="entry name" value="DUF6525"/>
</dbReference>
<protein>
    <submittedName>
        <fullName evidence="1">Uncharacterized protein</fullName>
    </submittedName>
</protein>
<dbReference type="Pfam" id="PF20135">
    <property type="entry name" value="DUF6525"/>
    <property type="match status" value="1"/>
</dbReference>
<comment type="caution">
    <text evidence="1">The sequence shown here is derived from an EMBL/GenBank/DDBJ whole genome shotgun (WGS) entry which is preliminary data.</text>
</comment>
<accession>A0A6B0XZF4</accession>
<organism evidence="1">
    <name type="scientific">Boseongicola sp. SB0664_bin_43</name>
    <dbReference type="NCBI Taxonomy" id="2604844"/>
    <lineage>
        <taxon>Bacteria</taxon>
        <taxon>Pseudomonadati</taxon>
        <taxon>Pseudomonadota</taxon>
        <taxon>Alphaproteobacteria</taxon>
        <taxon>Rhodobacterales</taxon>
        <taxon>Paracoccaceae</taxon>
        <taxon>Boseongicola</taxon>
    </lineage>
</organism>
<feature type="non-terminal residue" evidence="1">
    <location>
        <position position="1"/>
    </location>
</feature>
<dbReference type="EMBL" id="VXRY01000070">
    <property type="protein sequence ID" value="MXY32820.1"/>
    <property type="molecule type" value="Genomic_DNA"/>
</dbReference>
<gene>
    <name evidence="1" type="ORF">F4Y60_01765</name>
</gene>
<proteinExistence type="predicted"/>
<evidence type="ECO:0000313" key="1">
    <source>
        <dbReference type="EMBL" id="MXY32820.1"/>
    </source>
</evidence>
<sequence>PLRHWLSQAALPWSPASARRVWNHARANGLATEDALHVMSKAEARTLARDRHSMSRIFESQS</sequence>